<evidence type="ECO:0000256" key="2">
    <source>
        <dbReference type="ARBA" id="ARBA00022723"/>
    </source>
</evidence>
<dbReference type="InterPro" id="IPR006879">
    <property type="entry name" value="YdjC-like"/>
</dbReference>
<evidence type="ECO:0000256" key="4">
    <source>
        <dbReference type="ARBA" id="ARBA00022842"/>
    </source>
</evidence>
<organism evidence="7 8">
    <name type="scientific">Acidobacterium capsulatum (strain ATCC 51196 / DSM 11244 / BCRC 80197 / JCM 7670 / NBRC 15755 / NCIMB 13165 / 161)</name>
    <dbReference type="NCBI Taxonomy" id="240015"/>
    <lineage>
        <taxon>Bacteria</taxon>
        <taxon>Pseudomonadati</taxon>
        <taxon>Acidobacteriota</taxon>
        <taxon>Terriglobia</taxon>
        <taxon>Terriglobales</taxon>
        <taxon>Acidobacteriaceae</taxon>
        <taxon>Acidobacterium</taxon>
    </lineage>
</organism>
<name>C1F297_ACIC5</name>
<dbReference type="GO" id="GO:0016787">
    <property type="term" value="F:hydrolase activity"/>
    <property type="evidence" value="ECO:0007669"/>
    <property type="project" value="UniProtKB-KW"/>
</dbReference>
<dbReference type="eggNOG" id="COG3394">
    <property type="taxonomic scope" value="Bacteria"/>
</dbReference>
<dbReference type="PANTHER" id="PTHR31609">
    <property type="entry name" value="YDJC DEACETYLASE FAMILY MEMBER"/>
    <property type="match status" value="1"/>
</dbReference>
<keyword evidence="4" id="KW-0460">Magnesium</keyword>
<feature type="region of interest" description="Disordered" evidence="6">
    <location>
        <begin position="55"/>
        <end position="81"/>
    </location>
</feature>
<dbReference type="EMBL" id="CP001472">
    <property type="protein sequence ID" value="ACO32929.1"/>
    <property type="molecule type" value="Genomic_DNA"/>
</dbReference>
<reference evidence="7 8" key="1">
    <citation type="journal article" date="2009" name="Appl. Environ. Microbiol.">
        <title>Three genomes from the phylum Acidobacteria provide insight into the lifestyles of these microorganisms in soils.</title>
        <authorList>
            <person name="Ward N.L."/>
            <person name="Challacombe J.F."/>
            <person name="Janssen P.H."/>
            <person name="Henrissat B."/>
            <person name="Coutinho P.M."/>
            <person name="Wu M."/>
            <person name="Xie G."/>
            <person name="Haft D.H."/>
            <person name="Sait M."/>
            <person name="Badger J."/>
            <person name="Barabote R.D."/>
            <person name="Bradley B."/>
            <person name="Brettin T.S."/>
            <person name="Brinkac L.M."/>
            <person name="Bruce D."/>
            <person name="Creasy T."/>
            <person name="Daugherty S.C."/>
            <person name="Davidsen T.M."/>
            <person name="DeBoy R.T."/>
            <person name="Detter J.C."/>
            <person name="Dodson R.J."/>
            <person name="Durkin A.S."/>
            <person name="Ganapathy A."/>
            <person name="Gwinn-Giglio M."/>
            <person name="Han C.S."/>
            <person name="Khouri H."/>
            <person name="Kiss H."/>
            <person name="Kothari S.P."/>
            <person name="Madupu R."/>
            <person name="Nelson K.E."/>
            <person name="Nelson W.C."/>
            <person name="Paulsen I."/>
            <person name="Penn K."/>
            <person name="Ren Q."/>
            <person name="Rosovitz M.J."/>
            <person name="Selengut J.D."/>
            <person name="Shrivastava S."/>
            <person name="Sullivan S.A."/>
            <person name="Tapia R."/>
            <person name="Thompson L.S."/>
            <person name="Watkins K.L."/>
            <person name="Yang Q."/>
            <person name="Yu C."/>
            <person name="Zafar N."/>
            <person name="Zhou L."/>
            <person name="Kuske C.R."/>
        </authorList>
    </citation>
    <scope>NUCLEOTIDE SEQUENCE [LARGE SCALE GENOMIC DNA]</scope>
    <source>
        <strain evidence="8">ATCC 51196 / DSM 11244 / BCRC 80197 / JCM 7670 / NBRC 15755 / NCIMB 13165 / 161</strain>
    </source>
</reference>
<dbReference type="Proteomes" id="UP000002207">
    <property type="component" value="Chromosome"/>
</dbReference>
<evidence type="ECO:0000256" key="6">
    <source>
        <dbReference type="SAM" id="MobiDB-lite"/>
    </source>
</evidence>
<feature type="region of interest" description="Disordered" evidence="6">
    <location>
        <begin position="1"/>
        <end position="41"/>
    </location>
</feature>
<dbReference type="InterPro" id="IPR011330">
    <property type="entry name" value="Glyco_hydro/deAcase_b/a-brl"/>
</dbReference>
<feature type="compositionally biased region" description="Low complexity" evidence="6">
    <location>
        <begin position="56"/>
        <end position="72"/>
    </location>
</feature>
<keyword evidence="3" id="KW-0378">Hydrolase</keyword>
<keyword evidence="5" id="KW-0119">Carbohydrate metabolism</keyword>
<proteinExistence type="predicted"/>
<evidence type="ECO:0000313" key="7">
    <source>
        <dbReference type="EMBL" id="ACO32929.1"/>
    </source>
</evidence>
<dbReference type="STRING" id="240015.ACP_0759"/>
<evidence type="ECO:0000256" key="3">
    <source>
        <dbReference type="ARBA" id="ARBA00022801"/>
    </source>
</evidence>
<dbReference type="Pfam" id="PF04794">
    <property type="entry name" value="YdjC"/>
    <property type="match status" value="1"/>
</dbReference>
<dbReference type="GO" id="GO:0019213">
    <property type="term" value="F:deacetylase activity"/>
    <property type="evidence" value="ECO:0007669"/>
    <property type="project" value="TreeGrafter"/>
</dbReference>
<dbReference type="GO" id="GO:0046872">
    <property type="term" value="F:metal ion binding"/>
    <property type="evidence" value="ECO:0007669"/>
    <property type="project" value="UniProtKB-KW"/>
</dbReference>
<dbReference type="KEGG" id="aca:ACP_0759"/>
<keyword evidence="8" id="KW-1185">Reference proteome</keyword>
<dbReference type="PANTHER" id="PTHR31609:SF1">
    <property type="entry name" value="CARBOHYDRATE DEACETYLASE"/>
    <property type="match status" value="1"/>
</dbReference>
<keyword evidence="2" id="KW-0479">Metal-binding</keyword>
<evidence type="ECO:0000256" key="5">
    <source>
        <dbReference type="ARBA" id="ARBA00023277"/>
    </source>
</evidence>
<dbReference type="HOGENOM" id="CLU_661613_0_0_0"/>
<dbReference type="Gene3D" id="3.20.20.370">
    <property type="entry name" value="Glycoside hydrolase/deacetylase"/>
    <property type="match status" value="1"/>
</dbReference>
<accession>C1F297</accession>
<gene>
    <name evidence="7" type="ordered locus">ACP_0759</name>
</gene>
<dbReference type="SUPFAM" id="SSF88713">
    <property type="entry name" value="Glycoside hydrolase/deacetylase"/>
    <property type="match status" value="1"/>
</dbReference>
<dbReference type="CDD" id="cd10808">
    <property type="entry name" value="YdjC"/>
    <property type="match status" value="1"/>
</dbReference>
<evidence type="ECO:0008006" key="9">
    <source>
        <dbReference type="Google" id="ProtNLM"/>
    </source>
</evidence>
<dbReference type="AlphaFoldDB" id="C1F297"/>
<sequence>MRQANPETGRCKSSLSANPGATDGNDFRPALSRRDPGHRQDWRLKPLAAAEKVITQQQPAQQSQVQQQNNADQGKKECKHKSLKPWLHPSDCRAAFVSHFGLLLSSPLTRRLPGDGRTLHLMPRNLIDSAGVRRLILNADDFGLTPGVNRSILELAQTGVLTSATLMATGEAFSQAVAESASAAELGVGCHVVLLDGQSAAPPEAIPTLASPQGQLRPTLGQFARDLYLGRIASEHIEAEAVAQIQRLHQAGVRVTHVDTHKHTHLFPAVLRPLLRAAMRCGIRAIRNPFEPSWAIAVTPGASTVRRVQIGILNRNHETFTRLVRQAGLATTDGAIGVLATGVLDAPILHRLLTAMPPGTWELVCHPGYEDTALASVRTRLRASRAIEHQALLITVPDFPGIERISFGHLTGARP</sequence>
<feature type="compositionally biased region" description="Basic and acidic residues" evidence="6">
    <location>
        <begin position="32"/>
        <end position="41"/>
    </location>
</feature>
<dbReference type="InParanoid" id="C1F297"/>
<dbReference type="GO" id="GO:0005975">
    <property type="term" value="P:carbohydrate metabolic process"/>
    <property type="evidence" value="ECO:0007669"/>
    <property type="project" value="InterPro"/>
</dbReference>
<comment type="cofactor">
    <cofactor evidence="1">
        <name>Mg(2+)</name>
        <dbReference type="ChEBI" id="CHEBI:18420"/>
    </cofactor>
</comment>
<evidence type="ECO:0000313" key="8">
    <source>
        <dbReference type="Proteomes" id="UP000002207"/>
    </source>
</evidence>
<protein>
    <recommendedName>
        <fullName evidence="9">ChbG/HpnK family deacetylase</fullName>
    </recommendedName>
</protein>
<evidence type="ECO:0000256" key="1">
    <source>
        <dbReference type="ARBA" id="ARBA00001946"/>
    </source>
</evidence>